<dbReference type="Proteomes" id="UP000298787">
    <property type="component" value="Chromosome 3"/>
</dbReference>
<sequence>MNYGCAFHQQAAFQFASSAAQISQLLDAARCLFIAAVPVSTLPAELGAVRGGLKRDEAPSQHQQHQQHHHQQQQQASKQPTSSCHVNQLDEQGRG</sequence>
<dbReference type="EMBL" id="CM014080">
    <property type="protein sequence ID" value="TKS68043.1"/>
    <property type="molecule type" value="Genomic_DNA"/>
</dbReference>
<reference evidence="2 3" key="1">
    <citation type="submission" date="2019-01" db="EMBL/GenBank/DDBJ databases">
        <title>Genome Assembly of Collichthys lucidus.</title>
        <authorList>
            <person name="Cai M."/>
            <person name="Xiao S."/>
        </authorList>
    </citation>
    <scope>NUCLEOTIDE SEQUENCE [LARGE SCALE GENOMIC DNA]</scope>
    <source>
        <strain evidence="2">JT15FE1705JMU</strain>
        <tissue evidence="2">Muscle</tissue>
    </source>
</reference>
<feature type="compositionally biased region" description="Polar residues" evidence="1">
    <location>
        <begin position="76"/>
        <end position="95"/>
    </location>
</feature>
<keyword evidence="3" id="KW-1185">Reference proteome</keyword>
<organism evidence="2 3">
    <name type="scientific">Collichthys lucidus</name>
    <name type="common">Big head croaker</name>
    <name type="synonym">Sciaena lucida</name>
    <dbReference type="NCBI Taxonomy" id="240159"/>
    <lineage>
        <taxon>Eukaryota</taxon>
        <taxon>Metazoa</taxon>
        <taxon>Chordata</taxon>
        <taxon>Craniata</taxon>
        <taxon>Vertebrata</taxon>
        <taxon>Euteleostomi</taxon>
        <taxon>Actinopterygii</taxon>
        <taxon>Neopterygii</taxon>
        <taxon>Teleostei</taxon>
        <taxon>Neoteleostei</taxon>
        <taxon>Acanthomorphata</taxon>
        <taxon>Eupercaria</taxon>
        <taxon>Sciaenidae</taxon>
        <taxon>Collichthys</taxon>
    </lineage>
</organism>
<protein>
    <submittedName>
        <fullName evidence="2">Uncharacterized protein</fullName>
    </submittedName>
</protein>
<dbReference type="AlphaFoldDB" id="A0A4U5U1V9"/>
<proteinExistence type="predicted"/>
<gene>
    <name evidence="2" type="ORF">D9C73_002103</name>
</gene>
<evidence type="ECO:0000313" key="2">
    <source>
        <dbReference type="EMBL" id="TKS68043.1"/>
    </source>
</evidence>
<feature type="region of interest" description="Disordered" evidence="1">
    <location>
        <begin position="51"/>
        <end position="95"/>
    </location>
</feature>
<evidence type="ECO:0000256" key="1">
    <source>
        <dbReference type="SAM" id="MobiDB-lite"/>
    </source>
</evidence>
<evidence type="ECO:0000313" key="3">
    <source>
        <dbReference type="Proteomes" id="UP000298787"/>
    </source>
</evidence>
<name>A0A4U5U1V9_COLLU</name>
<accession>A0A4U5U1V9</accession>